<evidence type="ECO:0000313" key="4">
    <source>
        <dbReference type="EMBL" id="KAJ8023173.1"/>
    </source>
</evidence>
<evidence type="ECO:0000259" key="3">
    <source>
        <dbReference type="PROSITE" id="PS51376"/>
    </source>
</evidence>
<accession>A0A9Q0YII7</accession>
<feature type="compositionally biased region" description="Polar residues" evidence="2">
    <location>
        <begin position="678"/>
        <end position="687"/>
    </location>
</feature>
<dbReference type="Proteomes" id="UP001152320">
    <property type="component" value="Chromosome 20"/>
</dbReference>
<feature type="domain" description="DBB" evidence="3">
    <location>
        <begin position="213"/>
        <end position="351"/>
    </location>
</feature>
<keyword evidence="1" id="KW-0597">Phosphoprotein</keyword>
<feature type="region of interest" description="Disordered" evidence="2">
    <location>
        <begin position="561"/>
        <end position="719"/>
    </location>
</feature>
<evidence type="ECO:0000256" key="2">
    <source>
        <dbReference type="SAM" id="MobiDB-lite"/>
    </source>
</evidence>
<protein>
    <submittedName>
        <fullName evidence="4">Phosphoinositide 3-kinase adapter protein 1</fullName>
    </submittedName>
</protein>
<dbReference type="Gene3D" id="3.40.50.10140">
    <property type="entry name" value="Toll/interleukin-1 receptor homology (TIR) domain"/>
    <property type="match status" value="1"/>
</dbReference>
<feature type="compositionally biased region" description="Polar residues" evidence="2">
    <location>
        <begin position="633"/>
        <end position="642"/>
    </location>
</feature>
<feature type="compositionally biased region" description="Pro residues" evidence="2">
    <location>
        <begin position="643"/>
        <end position="654"/>
    </location>
</feature>
<feature type="region of interest" description="Disordered" evidence="2">
    <location>
        <begin position="398"/>
        <end position="434"/>
    </location>
</feature>
<feature type="compositionally biased region" description="Basic and acidic residues" evidence="2">
    <location>
        <begin position="398"/>
        <end position="418"/>
    </location>
</feature>
<dbReference type="InterPro" id="IPR052446">
    <property type="entry name" value="B-cell_PI3K-Signaling_Adptrs"/>
</dbReference>
<dbReference type="Gene3D" id="1.25.40.20">
    <property type="entry name" value="Ankyrin repeat-containing domain"/>
    <property type="match status" value="1"/>
</dbReference>
<dbReference type="InterPro" id="IPR035897">
    <property type="entry name" value="Toll_tir_struct_dom_sf"/>
</dbReference>
<dbReference type="GO" id="GO:0005102">
    <property type="term" value="F:signaling receptor binding"/>
    <property type="evidence" value="ECO:0007669"/>
    <property type="project" value="TreeGrafter"/>
</dbReference>
<evidence type="ECO:0000256" key="1">
    <source>
        <dbReference type="ARBA" id="ARBA00022553"/>
    </source>
</evidence>
<dbReference type="InterPro" id="IPR041340">
    <property type="entry name" value="PIK3AP1_TIR"/>
</dbReference>
<keyword evidence="5" id="KW-1185">Reference proteome</keyword>
<reference evidence="4" key="1">
    <citation type="submission" date="2021-10" db="EMBL/GenBank/DDBJ databases">
        <title>Tropical sea cucumber genome reveals ecological adaptation and Cuvierian tubules defense mechanism.</title>
        <authorList>
            <person name="Chen T."/>
        </authorList>
    </citation>
    <scope>NUCLEOTIDE SEQUENCE</scope>
    <source>
        <strain evidence="4">Nanhai2018</strain>
        <tissue evidence="4">Muscle</tissue>
    </source>
</reference>
<gene>
    <name evidence="4" type="ORF">HOLleu_38278</name>
</gene>
<dbReference type="EMBL" id="JAIZAY010000020">
    <property type="protein sequence ID" value="KAJ8023173.1"/>
    <property type="molecule type" value="Genomic_DNA"/>
</dbReference>
<feature type="compositionally biased region" description="Polar residues" evidence="2">
    <location>
        <begin position="602"/>
        <end position="625"/>
    </location>
</feature>
<feature type="compositionally biased region" description="Polar residues" evidence="2">
    <location>
        <begin position="659"/>
        <end position="669"/>
    </location>
</feature>
<dbReference type="Pfam" id="PF18567">
    <property type="entry name" value="TIR_3"/>
    <property type="match status" value="1"/>
</dbReference>
<feature type="compositionally biased region" description="Polar residues" evidence="2">
    <location>
        <begin position="425"/>
        <end position="434"/>
    </location>
</feature>
<dbReference type="AlphaFoldDB" id="A0A9Q0YII7"/>
<name>A0A9Q0YII7_HOLLE</name>
<dbReference type="InterPro" id="IPR036770">
    <property type="entry name" value="Ankyrin_rpt-contain_sf"/>
</dbReference>
<dbReference type="InterPro" id="IPR017893">
    <property type="entry name" value="DBB_domain"/>
</dbReference>
<comment type="caution">
    <text evidence="4">The sequence shown here is derived from an EMBL/GenBank/DDBJ whole genome shotgun (WGS) entry which is preliminary data.</text>
</comment>
<organism evidence="4 5">
    <name type="scientific">Holothuria leucospilota</name>
    <name type="common">Black long sea cucumber</name>
    <name type="synonym">Mertensiothuria leucospilota</name>
    <dbReference type="NCBI Taxonomy" id="206669"/>
    <lineage>
        <taxon>Eukaryota</taxon>
        <taxon>Metazoa</taxon>
        <taxon>Echinodermata</taxon>
        <taxon>Eleutherozoa</taxon>
        <taxon>Echinozoa</taxon>
        <taxon>Holothuroidea</taxon>
        <taxon>Aspidochirotacea</taxon>
        <taxon>Aspidochirotida</taxon>
        <taxon>Holothuriidae</taxon>
        <taxon>Holothuria</taxon>
    </lineage>
</organism>
<evidence type="ECO:0000313" key="5">
    <source>
        <dbReference type="Proteomes" id="UP001152320"/>
    </source>
</evidence>
<dbReference type="SMART" id="SM01282">
    <property type="entry name" value="DBB"/>
    <property type="match status" value="1"/>
</dbReference>
<sequence>MAYYDPQSMYHEPYDLTILYMEDAREWCEYLFDLFQPYDVHQNSEDITVFPTQDATLDAIKTSQVRIIIISPTFIERCTNDLERCVTGKSVVGLLCGVKRQELHSLELRVPSHKQWELIEAQSDAKDLTQVTMKMLQDAMKEFDNEGIESDNDGNSVYEPMQGNVKRQDEEDLYVQGTQEDLYVQGDQEDLYVQGTQSIPDIYSYDDPQAVTVFPDRIHVQNQRNFYVFFSNEALEVGSTYKIKVTGEFNCTNTEGTAKNPFVLCVNTPKDIASGNIQMEITSSQGQTLATCSATLVTAMDVVAENLKNSLEPMNFICESLGISPASSNDLDNLLFDHIRKFQESSMLKNALTSSQEGRKKKSDKLYPTAIHFAAKFGLKTVTNYLLGLPGADHALKVKNRDNHTPSDLAKRNGHEDLSDMMSYPTESPTSVKTSQGYVKMMTAIPPGYQRPKPADKDELHRMLDSGNIYDVFYPKNMTRIDDEDHSKNYDLVESDAPIDGPSLPNPITPALPPHVTQQTELPDSQKELWDIDQRMKNGEITQQEAHKEFEKWRLRYMAQSSNTSAPLPPQKPIPVVNEKPKKGPFGLRTRQVSDNPREQRTQSTISRPILASSHSVPQSTSTPSYLRAVSAPGTSQDVSSVQPPPTRRQPDPAPVRQRTPTSGTNVDITTRRRSSGRNRLSYTDMSDYQPPSRDPPPIPTSAQQRPPRPRRPIPAPRP</sequence>
<dbReference type="Pfam" id="PF14545">
    <property type="entry name" value="DBB"/>
    <property type="match status" value="1"/>
</dbReference>
<dbReference type="PROSITE" id="PS51376">
    <property type="entry name" value="DBB"/>
    <property type="match status" value="1"/>
</dbReference>
<dbReference type="OrthoDB" id="8192811at2759"/>
<dbReference type="SUPFAM" id="SSF48403">
    <property type="entry name" value="Ankyrin repeat"/>
    <property type="match status" value="1"/>
</dbReference>
<proteinExistence type="predicted"/>
<dbReference type="PANTHER" id="PTHR16267">
    <property type="entry name" value="BANK1/PIK3AP1 FAMILY MEMBER"/>
    <property type="match status" value="1"/>
</dbReference>
<dbReference type="PANTHER" id="PTHR16267:SF11">
    <property type="entry name" value="STUMPS, ISOFORM E"/>
    <property type="match status" value="1"/>
</dbReference>